<evidence type="ECO:0000313" key="2">
    <source>
        <dbReference type="EMBL" id="KAF2820915.1"/>
    </source>
</evidence>
<dbReference type="OrthoDB" id="3792448at2759"/>
<protein>
    <submittedName>
        <fullName evidence="2">Uncharacterized protein</fullName>
    </submittedName>
</protein>
<evidence type="ECO:0000313" key="3">
    <source>
        <dbReference type="Proteomes" id="UP000799424"/>
    </source>
</evidence>
<accession>A0A6A6ZL09</accession>
<reference evidence="2" key="1">
    <citation type="journal article" date="2020" name="Stud. Mycol.">
        <title>101 Dothideomycetes genomes: a test case for predicting lifestyles and emergence of pathogens.</title>
        <authorList>
            <person name="Haridas S."/>
            <person name="Albert R."/>
            <person name="Binder M."/>
            <person name="Bloem J."/>
            <person name="Labutti K."/>
            <person name="Salamov A."/>
            <person name="Andreopoulos B."/>
            <person name="Baker S."/>
            <person name="Barry K."/>
            <person name="Bills G."/>
            <person name="Bluhm B."/>
            <person name="Cannon C."/>
            <person name="Castanera R."/>
            <person name="Culley D."/>
            <person name="Daum C."/>
            <person name="Ezra D."/>
            <person name="Gonzalez J."/>
            <person name="Henrissat B."/>
            <person name="Kuo A."/>
            <person name="Liang C."/>
            <person name="Lipzen A."/>
            <person name="Lutzoni F."/>
            <person name="Magnuson J."/>
            <person name="Mondo S."/>
            <person name="Nolan M."/>
            <person name="Ohm R."/>
            <person name="Pangilinan J."/>
            <person name="Park H.-J."/>
            <person name="Ramirez L."/>
            <person name="Alfaro M."/>
            <person name="Sun H."/>
            <person name="Tritt A."/>
            <person name="Yoshinaga Y."/>
            <person name="Zwiers L.-H."/>
            <person name="Turgeon B."/>
            <person name="Goodwin S."/>
            <person name="Spatafora J."/>
            <person name="Crous P."/>
            <person name="Grigoriev I."/>
        </authorList>
    </citation>
    <scope>NUCLEOTIDE SEQUENCE</scope>
    <source>
        <strain evidence="2">CBS 113818</strain>
    </source>
</reference>
<sequence length="433" mass="48691">MSPFARCCHRITPPFEIISHIQPRFKPLFSADLQGSSLAIIASSSTLDDHIVTRASIILEKQSDWKLWYSMKKQFATVKGVWDYCNPLTEKQPPTIDDEPSDEATEGAWRNEVNLEIMRTVARSKLHLITELELDVRLRLKTLQDHFKITNQQQVLELSTMYTDVQQKRKNQSISTWLDEYSRIASLCKAEDIAEMKGTRPHCEEDAKDPPTLEGLINRYRRWISTKRVQTSALGSFAAQDATQDTLDITQADKPKRQEKCVCGLDHDALRCFILNPEAKGRPEGYKPHKIGLAKILRAFKNPELLKKVKKLYKDNNICWTFDIAKASAASAASGGSGGSGAPEDRAETHQDRRPNADRIDDSDHSRDYYANTAFHMAQIATPTGSTLLDRWIVDPGSNVHICNSTHFNWVKTADASPTDVVFAGTAAHQVVA</sequence>
<evidence type="ECO:0000256" key="1">
    <source>
        <dbReference type="SAM" id="MobiDB-lite"/>
    </source>
</evidence>
<dbReference type="Proteomes" id="UP000799424">
    <property type="component" value="Unassembled WGS sequence"/>
</dbReference>
<keyword evidence="3" id="KW-1185">Reference proteome</keyword>
<organism evidence="2 3">
    <name type="scientific">Ophiobolus disseminans</name>
    <dbReference type="NCBI Taxonomy" id="1469910"/>
    <lineage>
        <taxon>Eukaryota</taxon>
        <taxon>Fungi</taxon>
        <taxon>Dikarya</taxon>
        <taxon>Ascomycota</taxon>
        <taxon>Pezizomycotina</taxon>
        <taxon>Dothideomycetes</taxon>
        <taxon>Pleosporomycetidae</taxon>
        <taxon>Pleosporales</taxon>
        <taxon>Pleosporineae</taxon>
        <taxon>Phaeosphaeriaceae</taxon>
        <taxon>Ophiobolus</taxon>
    </lineage>
</organism>
<feature type="compositionally biased region" description="Basic and acidic residues" evidence="1">
    <location>
        <begin position="343"/>
        <end position="365"/>
    </location>
</feature>
<gene>
    <name evidence="2" type="ORF">CC86DRAFT_427964</name>
</gene>
<proteinExistence type="predicted"/>
<name>A0A6A6ZL09_9PLEO</name>
<feature type="region of interest" description="Disordered" evidence="1">
    <location>
        <begin position="333"/>
        <end position="365"/>
    </location>
</feature>
<dbReference type="AlphaFoldDB" id="A0A6A6ZL09"/>
<dbReference type="EMBL" id="MU006239">
    <property type="protein sequence ID" value="KAF2820915.1"/>
    <property type="molecule type" value="Genomic_DNA"/>
</dbReference>